<dbReference type="EMBL" id="MU006290">
    <property type="protein sequence ID" value="KAF2855459.1"/>
    <property type="molecule type" value="Genomic_DNA"/>
</dbReference>
<dbReference type="AlphaFoldDB" id="A0A6A7BLZ8"/>
<accession>A0A6A7BLZ8</accession>
<feature type="transmembrane region" description="Helical" evidence="1">
    <location>
        <begin position="89"/>
        <end position="115"/>
    </location>
</feature>
<gene>
    <name evidence="2" type="ORF">T440DRAFT_504116</name>
</gene>
<keyword evidence="1" id="KW-0812">Transmembrane</keyword>
<evidence type="ECO:0000256" key="1">
    <source>
        <dbReference type="SAM" id="Phobius"/>
    </source>
</evidence>
<sequence>MASRSERLIVDTHAAPTAGSGQTFPVEPWQGDLPTVVIVVSETPYASDIIAIVPTNVEWLALSATEEIQTLHEVTAIPTSMDNVPRSSLVLIIFGSIVGFVVVFVAITLCSIRLARKHSRRAKRRTYEEAALEEVLRSGTVTLRGQEVGLERLQKASKRKWGNEEFAMRVLEKDESEQRRLREKAQDERTLLKSMFERNCEEVDWDHDGRA</sequence>
<evidence type="ECO:0000313" key="2">
    <source>
        <dbReference type="EMBL" id="KAF2855459.1"/>
    </source>
</evidence>
<protein>
    <submittedName>
        <fullName evidence="2">Uncharacterized protein</fullName>
    </submittedName>
</protein>
<dbReference type="OrthoDB" id="10605353at2759"/>
<evidence type="ECO:0000313" key="3">
    <source>
        <dbReference type="Proteomes" id="UP000799423"/>
    </source>
</evidence>
<keyword evidence="3" id="KW-1185">Reference proteome</keyword>
<dbReference type="Proteomes" id="UP000799423">
    <property type="component" value="Unassembled WGS sequence"/>
</dbReference>
<organism evidence="2 3">
    <name type="scientific">Plenodomus tracheiphilus IPT5</name>
    <dbReference type="NCBI Taxonomy" id="1408161"/>
    <lineage>
        <taxon>Eukaryota</taxon>
        <taxon>Fungi</taxon>
        <taxon>Dikarya</taxon>
        <taxon>Ascomycota</taxon>
        <taxon>Pezizomycotina</taxon>
        <taxon>Dothideomycetes</taxon>
        <taxon>Pleosporomycetidae</taxon>
        <taxon>Pleosporales</taxon>
        <taxon>Pleosporineae</taxon>
        <taxon>Leptosphaeriaceae</taxon>
        <taxon>Plenodomus</taxon>
    </lineage>
</organism>
<keyword evidence="1" id="KW-0472">Membrane</keyword>
<name>A0A6A7BLZ8_9PLEO</name>
<keyword evidence="1" id="KW-1133">Transmembrane helix</keyword>
<reference evidence="2" key="1">
    <citation type="submission" date="2020-01" db="EMBL/GenBank/DDBJ databases">
        <authorList>
            <consortium name="DOE Joint Genome Institute"/>
            <person name="Haridas S."/>
            <person name="Albert R."/>
            <person name="Binder M."/>
            <person name="Bloem J."/>
            <person name="Labutti K."/>
            <person name="Salamov A."/>
            <person name="Andreopoulos B."/>
            <person name="Baker S.E."/>
            <person name="Barry K."/>
            <person name="Bills G."/>
            <person name="Bluhm B.H."/>
            <person name="Cannon C."/>
            <person name="Castanera R."/>
            <person name="Culley D.E."/>
            <person name="Daum C."/>
            <person name="Ezra D."/>
            <person name="Gonzalez J.B."/>
            <person name="Henrissat B."/>
            <person name="Kuo A."/>
            <person name="Liang C."/>
            <person name="Lipzen A."/>
            <person name="Lutzoni F."/>
            <person name="Magnuson J."/>
            <person name="Mondo S."/>
            <person name="Nolan M."/>
            <person name="Ohm R."/>
            <person name="Pangilinan J."/>
            <person name="Park H.-J."/>
            <person name="Ramirez L."/>
            <person name="Alfaro M."/>
            <person name="Sun H."/>
            <person name="Tritt A."/>
            <person name="Yoshinaga Y."/>
            <person name="Zwiers L.-H."/>
            <person name="Turgeon B.G."/>
            <person name="Goodwin S.B."/>
            <person name="Spatafora J.W."/>
            <person name="Crous P.W."/>
            <person name="Grigoriev I.V."/>
        </authorList>
    </citation>
    <scope>NUCLEOTIDE SEQUENCE</scope>
    <source>
        <strain evidence="2">IPT5</strain>
    </source>
</reference>
<proteinExistence type="predicted"/>